<dbReference type="InterPro" id="IPR035979">
    <property type="entry name" value="RBD_domain_sf"/>
</dbReference>
<dbReference type="AlphaFoldDB" id="A0A5M3MD76"/>
<gene>
    <name evidence="7" type="ORF">CONPUDRAFT_157462</name>
</gene>
<comment type="caution">
    <text evidence="7">The sequence shown here is derived from an EMBL/GenBank/DDBJ whole genome shotgun (WGS) entry which is preliminary data.</text>
</comment>
<feature type="domain" description="RING-type" evidence="6">
    <location>
        <begin position="315"/>
        <end position="358"/>
    </location>
</feature>
<feature type="compositionally biased region" description="Polar residues" evidence="5">
    <location>
        <begin position="135"/>
        <end position="144"/>
    </location>
</feature>
<dbReference type="GeneID" id="19203765"/>
<dbReference type="InterPro" id="IPR012677">
    <property type="entry name" value="Nucleotide-bd_a/b_plait_sf"/>
</dbReference>
<accession>A0A5M3MD76</accession>
<keyword evidence="8" id="KW-1185">Reference proteome</keyword>
<proteinExistence type="predicted"/>
<dbReference type="InterPro" id="IPR013083">
    <property type="entry name" value="Znf_RING/FYVE/PHD"/>
</dbReference>
<dbReference type="GO" id="GO:0008270">
    <property type="term" value="F:zinc ion binding"/>
    <property type="evidence" value="ECO:0007669"/>
    <property type="project" value="UniProtKB-KW"/>
</dbReference>
<keyword evidence="3" id="KW-0862">Zinc</keyword>
<evidence type="ECO:0000313" key="8">
    <source>
        <dbReference type="Proteomes" id="UP000053558"/>
    </source>
</evidence>
<dbReference type="Proteomes" id="UP000053558">
    <property type="component" value="Unassembled WGS sequence"/>
</dbReference>
<dbReference type="PROSITE" id="PS00518">
    <property type="entry name" value="ZF_RING_1"/>
    <property type="match status" value="1"/>
</dbReference>
<feature type="region of interest" description="Disordered" evidence="5">
    <location>
        <begin position="122"/>
        <end position="144"/>
    </location>
</feature>
<feature type="compositionally biased region" description="Polar residues" evidence="5">
    <location>
        <begin position="1"/>
        <end position="10"/>
    </location>
</feature>
<dbReference type="InterPro" id="IPR001841">
    <property type="entry name" value="Znf_RING"/>
</dbReference>
<keyword evidence="1" id="KW-0479">Metal-binding</keyword>
<dbReference type="OMA" id="MECAMCH"/>
<evidence type="ECO:0000313" key="7">
    <source>
        <dbReference type="EMBL" id="EIW77199.1"/>
    </source>
</evidence>
<dbReference type="SUPFAM" id="SSF54928">
    <property type="entry name" value="RNA-binding domain, RBD"/>
    <property type="match status" value="1"/>
</dbReference>
<evidence type="ECO:0000256" key="3">
    <source>
        <dbReference type="ARBA" id="ARBA00022833"/>
    </source>
</evidence>
<dbReference type="KEGG" id="cput:CONPUDRAFT_157462"/>
<name>A0A5M3MD76_CONPW</name>
<feature type="region of interest" description="Disordered" evidence="5">
    <location>
        <begin position="1"/>
        <end position="25"/>
    </location>
</feature>
<dbReference type="OrthoDB" id="336240at2759"/>
<feature type="compositionally biased region" description="Low complexity" evidence="5">
    <location>
        <begin position="664"/>
        <end position="677"/>
    </location>
</feature>
<sequence length="719" mass="78483">MPASAPTTPAVTRPNKIDRFSASPVTPQRISRAQKLAFHSPATPATNFSSPYTPISLRSFATPTSSTLTTPESTASARYIATLDCPENGLDLRAAFPEQGFTDLAESWRNRATEHGIKVSNADDSTFADDEASDFTPSDTNSTGFVADDVLIPPPFLSSHRRTRTQSYAAPQNFPLAAYSAHTPARRTLTALNTPPRNPTNASQLKLKGSLTDPAHTRRRPSFSQVRCSATCVAVKFNRESPLFFAFKMTNELFDIDEDAYDPYPQSFSSPTQPFVLQDPFNSHTLSTISETVHQAMDDSPMVRHNAVSMSGATCSDCGACPERLAMLSPCGHPLCPSCLTSAINIVGEKDMQCAVCKNRVVDFNLQANKGSGPRRTSPSSPLQSRQVNHQHTPLLPSVFESNLGPVTTPFQCCTPAPIRRGSERVVLRIDNVPWDITPSMIRSCPWLHGFDARAYVLIDRQGKTLSHAFVELSSSEEAKATLRDAQNAVLGRGKRARGVTVTRSSQEDLMRALFPSWKGNFDGSKPTLIGLQGSQLNIAFQSGLLSDAELTSLKVLIESRDAHFVKDPSLPFHALINILNKFPIDIDSRVFWTPNVRDLLFGVTITALEVLVARLNEPCFQREPTILEELLHAAIACRVFAHEQTEALANVDRVRSAIPSPPSFSASHSRATSSESYGAPDPTPQVNAEPYCAAIARELQVPEAVVQSVARKLIGMQL</sequence>
<feature type="compositionally biased region" description="Low complexity" evidence="5">
    <location>
        <begin position="371"/>
        <end position="382"/>
    </location>
</feature>
<dbReference type="PROSITE" id="PS50089">
    <property type="entry name" value="ZF_RING_2"/>
    <property type="match status" value="1"/>
</dbReference>
<dbReference type="Gene3D" id="3.30.40.10">
    <property type="entry name" value="Zinc/RING finger domain, C3HC4 (zinc finger)"/>
    <property type="match status" value="1"/>
</dbReference>
<evidence type="ECO:0000259" key="6">
    <source>
        <dbReference type="PROSITE" id="PS50089"/>
    </source>
</evidence>
<dbReference type="EMBL" id="JH711584">
    <property type="protein sequence ID" value="EIW77199.1"/>
    <property type="molecule type" value="Genomic_DNA"/>
</dbReference>
<evidence type="ECO:0000256" key="4">
    <source>
        <dbReference type="PROSITE-ProRule" id="PRU00175"/>
    </source>
</evidence>
<dbReference type="Gene3D" id="3.30.70.330">
    <property type="match status" value="1"/>
</dbReference>
<evidence type="ECO:0000256" key="2">
    <source>
        <dbReference type="ARBA" id="ARBA00022771"/>
    </source>
</evidence>
<keyword evidence="2 4" id="KW-0863">Zinc-finger</keyword>
<organism evidence="7 8">
    <name type="scientific">Coniophora puteana (strain RWD-64-598)</name>
    <name type="common">Brown rot fungus</name>
    <dbReference type="NCBI Taxonomy" id="741705"/>
    <lineage>
        <taxon>Eukaryota</taxon>
        <taxon>Fungi</taxon>
        <taxon>Dikarya</taxon>
        <taxon>Basidiomycota</taxon>
        <taxon>Agaricomycotina</taxon>
        <taxon>Agaricomycetes</taxon>
        <taxon>Agaricomycetidae</taxon>
        <taxon>Boletales</taxon>
        <taxon>Coniophorineae</taxon>
        <taxon>Coniophoraceae</taxon>
        <taxon>Coniophora</taxon>
    </lineage>
</organism>
<evidence type="ECO:0000256" key="1">
    <source>
        <dbReference type="ARBA" id="ARBA00022723"/>
    </source>
</evidence>
<evidence type="ECO:0000256" key="5">
    <source>
        <dbReference type="SAM" id="MobiDB-lite"/>
    </source>
</evidence>
<feature type="region of interest" description="Disordered" evidence="5">
    <location>
        <begin position="661"/>
        <end position="685"/>
    </location>
</feature>
<protein>
    <recommendedName>
        <fullName evidence="6">RING-type domain-containing protein</fullName>
    </recommendedName>
</protein>
<reference evidence="8" key="1">
    <citation type="journal article" date="2012" name="Science">
        <title>The Paleozoic origin of enzymatic lignin decomposition reconstructed from 31 fungal genomes.</title>
        <authorList>
            <person name="Floudas D."/>
            <person name="Binder M."/>
            <person name="Riley R."/>
            <person name="Barry K."/>
            <person name="Blanchette R.A."/>
            <person name="Henrissat B."/>
            <person name="Martinez A.T."/>
            <person name="Otillar R."/>
            <person name="Spatafora J.W."/>
            <person name="Yadav J.S."/>
            <person name="Aerts A."/>
            <person name="Benoit I."/>
            <person name="Boyd A."/>
            <person name="Carlson A."/>
            <person name="Copeland A."/>
            <person name="Coutinho P.M."/>
            <person name="de Vries R.P."/>
            <person name="Ferreira P."/>
            <person name="Findley K."/>
            <person name="Foster B."/>
            <person name="Gaskell J."/>
            <person name="Glotzer D."/>
            <person name="Gorecki P."/>
            <person name="Heitman J."/>
            <person name="Hesse C."/>
            <person name="Hori C."/>
            <person name="Igarashi K."/>
            <person name="Jurgens J.A."/>
            <person name="Kallen N."/>
            <person name="Kersten P."/>
            <person name="Kohler A."/>
            <person name="Kuees U."/>
            <person name="Kumar T.K.A."/>
            <person name="Kuo A."/>
            <person name="LaButti K."/>
            <person name="Larrondo L.F."/>
            <person name="Lindquist E."/>
            <person name="Ling A."/>
            <person name="Lombard V."/>
            <person name="Lucas S."/>
            <person name="Lundell T."/>
            <person name="Martin R."/>
            <person name="McLaughlin D.J."/>
            <person name="Morgenstern I."/>
            <person name="Morin E."/>
            <person name="Murat C."/>
            <person name="Nagy L.G."/>
            <person name="Nolan M."/>
            <person name="Ohm R.A."/>
            <person name="Patyshakuliyeva A."/>
            <person name="Rokas A."/>
            <person name="Ruiz-Duenas F.J."/>
            <person name="Sabat G."/>
            <person name="Salamov A."/>
            <person name="Samejima M."/>
            <person name="Schmutz J."/>
            <person name="Slot J.C."/>
            <person name="St John F."/>
            <person name="Stenlid J."/>
            <person name="Sun H."/>
            <person name="Sun S."/>
            <person name="Syed K."/>
            <person name="Tsang A."/>
            <person name="Wiebenga A."/>
            <person name="Young D."/>
            <person name="Pisabarro A."/>
            <person name="Eastwood D.C."/>
            <person name="Martin F."/>
            <person name="Cullen D."/>
            <person name="Grigoriev I.V."/>
            <person name="Hibbett D.S."/>
        </authorList>
    </citation>
    <scope>NUCLEOTIDE SEQUENCE [LARGE SCALE GENOMIC DNA]</scope>
    <source>
        <strain evidence="8">RWD-64-598 SS2</strain>
    </source>
</reference>
<dbReference type="InterPro" id="IPR017907">
    <property type="entry name" value="Znf_RING_CS"/>
</dbReference>
<feature type="region of interest" description="Disordered" evidence="5">
    <location>
        <begin position="368"/>
        <end position="389"/>
    </location>
</feature>
<dbReference type="GO" id="GO:0003676">
    <property type="term" value="F:nucleic acid binding"/>
    <property type="evidence" value="ECO:0007669"/>
    <property type="project" value="InterPro"/>
</dbReference>
<dbReference type="RefSeq" id="XP_007772615.1">
    <property type="nucleotide sequence ID" value="XM_007774425.1"/>
</dbReference>
<dbReference type="SUPFAM" id="SSF57850">
    <property type="entry name" value="RING/U-box"/>
    <property type="match status" value="1"/>
</dbReference>